<reference evidence="1" key="2">
    <citation type="journal article" date="2020" name="Nat. Commun.">
        <title>Large-scale genome sequencing of mycorrhizal fungi provides insights into the early evolution of symbiotic traits.</title>
        <authorList>
            <person name="Miyauchi S."/>
            <person name="Kiss E."/>
            <person name="Kuo A."/>
            <person name="Drula E."/>
            <person name="Kohler A."/>
            <person name="Sanchez-Garcia M."/>
            <person name="Morin E."/>
            <person name="Andreopoulos B."/>
            <person name="Barry K.W."/>
            <person name="Bonito G."/>
            <person name="Buee M."/>
            <person name="Carver A."/>
            <person name="Chen C."/>
            <person name="Cichocki N."/>
            <person name="Clum A."/>
            <person name="Culley D."/>
            <person name="Crous P.W."/>
            <person name="Fauchery L."/>
            <person name="Girlanda M."/>
            <person name="Hayes R.D."/>
            <person name="Keri Z."/>
            <person name="LaButti K."/>
            <person name="Lipzen A."/>
            <person name="Lombard V."/>
            <person name="Magnuson J."/>
            <person name="Maillard F."/>
            <person name="Murat C."/>
            <person name="Nolan M."/>
            <person name="Ohm R.A."/>
            <person name="Pangilinan J."/>
            <person name="Pereira M.F."/>
            <person name="Perotto S."/>
            <person name="Peter M."/>
            <person name="Pfister S."/>
            <person name="Riley R."/>
            <person name="Sitrit Y."/>
            <person name="Stielow J.B."/>
            <person name="Szollosi G."/>
            <person name="Zifcakova L."/>
            <person name="Stursova M."/>
            <person name="Spatafora J.W."/>
            <person name="Tedersoo L."/>
            <person name="Vaario L.M."/>
            <person name="Yamada A."/>
            <person name="Yan M."/>
            <person name="Wang P."/>
            <person name="Xu J."/>
            <person name="Bruns T."/>
            <person name="Baldrian P."/>
            <person name="Vilgalys R."/>
            <person name="Dunand C."/>
            <person name="Henrissat B."/>
            <person name="Grigoriev I.V."/>
            <person name="Hibbett D."/>
            <person name="Nagy L.G."/>
            <person name="Martin F.M."/>
        </authorList>
    </citation>
    <scope>NUCLEOTIDE SEQUENCE</scope>
    <source>
        <strain evidence="1">P2</strain>
    </source>
</reference>
<evidence type="ECO:0000313" key="1">
    <source>
        <dbReference type="EMBL" id="KAF9651306.1"/>
    </source>
</evidence>
<protein>
    <submittedName>
        <fullName evidence="1">Uncharacterized protein</fullName>
    </submittedName>
</protein>
<dbReference type="EMBL" id="MU117976">
    <property type="protein sequence ID" value="KAF9651306.1"/>
    <property type="molecule type" value="Genomic_DNA"/>
</dbReference>
<name>A0ACB6ZNR4_THEGA</name>
<dbReference type="Proteomes" id="UP000886501">
    <property type="component" value="Unassembled WGS sequence"/>
</dbReference>
<proteinExistence type="predicted"/>
<evidence type="ECO:0000313" key="2">
    <source>
        <dbReference type="Proteomes" id="UP000886501"/>
    </source>
</evidence>
<organism evidence="1 2">
    <name type="scientific">Thelephora ganbajun</name>
    <name type="common">Ganba fungus</name>
    <dbReference type="NCBI Taxonomy" id="370292"/>
    <lineage>
        <taxon>Eukaryota</taxon>
        <taxon>Fungi</taxon>
        <taxon>Dikarya</taxon>
        <taxon>Basidiomycota</taxon>
        <taxon>Agaricomycotina</taxon>
        <taxon>Agaricomycetes</taxon>
        <taxon>Thelephorales</taxon>
        <taxon>Thelephoraceae</taxon>
        <taxon>Thelephora</taxon>
    </lineage>
</organism>
<accession>A0ACB6ZNR4</accession>
<sequence>MTGSAVSEAAKKQQWMKQKNKKTNDAVQEYQRQLLKTRKASYAEVAKKVYHMVMMIFERKQMQSYKTALALSTYWLAPLPGMRAKAGNQENISGYFALIKERIADPSVAQECVWSMDEMQANPDGSPTQQVVRESSLHQQHQQSLSNKQMITVIVTICADGTSISPTAVFKAKKVTTSWQKENVNKIAYVTNFMNGEG</sequence>
<keyword evidence="2" id="KW-1185">Reference proteome</keyword>
<reference evidence="1" key="1">
    <citation type="submission" date="2019-10" db="EMBL/GenBank/DDBJ databases">
        <authorList>
            <consortium name="DOE Joint Genome Institute"/>
            <person name="Kuo A."/>
            <person name="Miyauchi S."/>
            <person name="Kiss E."/>
            <person name="Drula E."/>
            <person name="Kohler A."/>
            <person name="Sanchez-Garcia M."/>
            <person name="Andreopoulos B."/>
            <person name="Barry K.W."/>
            <person name="Bonito G."/>
            <person name="Buee M."/>
            <person name="Carver A."/>
            <person name="Chen C."/>
            <person name="Cichocki N."/>
            <person name="Clum A."/>
            <person name="Culley D."/>
            <person name="Crous P.W."/>
            <person name="Fauchery L."/>
            <person name="Girlanda M."/>
            <person name="Hayes R."/>
            <person name="Keri Z."/>
            <person name="Labutti K."/>
            <person name="Lipzen A."/>
            <person name="Lombard V."/>
            <person name="Magnuson J."/>
            <person name="Maillard F."/>
            <person name="Morin E."/>
            <person name="Murat C."/>
            <person name="Nolan M."/>
            <person name="Ohm R."/>
            <person name="Pangilinan J."/>
            <person name="Pereira M."/>
            <person name="Perotto S."/>
            <person name="Peter M."/>
            <person name="Riley R."/>
            <person name="Sitrit Y."/>
            <person name="Stielow B."/>
            <person name="Szollosi G."/>
            <person name="Zifcakova L."/>
            <person name="Stursova M."/>
            <person name="Spatafora J.W."/>
            <person name="Tedersoo L."/>
            <person name="Vaario L.-M."/>
            <person name="Yamada A."/>
            <person name="Yan M."/>
            <person name="Wang P."/>
            <person name="Xu J."/>
            <person name="Bruns T."/>
            <person name="Baldrian P."/>
            <person name="Vilgalys R."/>
            <person name="Henrissat B."/>
            <person name="Grigoriev I.V."/>
            <person name="Hibbett D."/>
            <person name="Nagy L.G."/>
            <person name="Martin F.M."/>
        </authorList>
    </citation>
    <scope>NUCLEOTIDE SEQUENCE</scope>
    <source>
        <strain evidence="1">P2</strain>
    </source>
</reference>
<comment type="caution">
    <text evidence="1">The sequence shown here is derived from an EMBL/GenBank/DDBJ whole genome shotgun (WGS) entry which is preliminary data.</text>
</comment>
<gene>
    <name evidence="1" type="ORF">BDM02DRAFT_3184566</name>
</gene>